<evidence type="ECO:0000256" key="1">
    <source>
        <dbReference type="SAM" id="Phobius"/>
    </source>
</evidence>
<protein>
    <recommendedName>
        <fullName evidence="4">Integral membrane protein</fullName>
    </recommendedName>
</protein>
<evidence type="ECO:0000313" key="3">
    <source>
        <dbReference type="Proteomes" id="UP000199352"/>
    </source>
</evidence>
<dbReference type="Proteomes" id="UP000199352">
    <property type="component" value="Unassembled WGS sequence"/>
</dbReference>
<dbReference type="EMBL" id="FOFR01000012">
    <property type="protein sequence ID" value="SER52316.1"/>
    <property type="molecule type" value="Genomic_DNA"/>
</dbReference>
<accession>A0A1H9PVL5</accession>
<sequence>MLKFALKLDGVASFGLGLLTVLIRPEIGMPVGWQVGLGLFCVVYGVGVFLLGTRPGPDRRIVLLVIAGNLVWATDSVLTAAVKWFPLTTAGVVLVVAQGLAVLGFAVLQFLGLRRAASANDRGTRPRPRSHA</sequence>
<gene>
    <name evidence="2" type="ORF">SAMN05216188_112103</name>
</gene>
<feature type="transmembrane region" description="Helical" evidence="1">
    <location>
        <begin position="91"/>
        <end position="113"/>
    </location>
</feature>
<keyword evidence="1" id="KW-0472">Membrane</keyword>
<dbReference type="AlphaFoldDB" id="A0A1H9PVL5"/>
<name>A0A1H9PVL5_9PSEU</name>
<organism evidence="2 3">
    <name type="scientific">Lentzea xinjiangensis</name>
    <dbReference type="NCBI Taxonomy" id="402600"/>
    <lineage>
        <taxon>Bacteria</taxon>
        <taxon>Bacillati</taxon>
        <taxon>Actinomycetota</taxon>
        <taxon>Actinomycetes</taxon>
        <taxon>Pseudonocardiales</taxon>
        <taxon>Pseudonocardiaceae</taxon>
        <taxon>Lentzea</taxon>
    </lineage>
</organism>
<proteinExistence type="predicted"/>
<keyword evidence="3" id="KW-1185">Reference proteome</keyword>
<keyword evidence="1" id="KW-0812">Transmembrane</keyword>
<dbReference type="OrthoDB" id="3691911at2"/>
<dbReference type="STRING" id="402600.SAMN05216188_112103"/>
<evidence type="ECO:0008006" key="4">
    <source>
        <dbReference type="Google" id="ProtNLM"/>
    </source>
</evidence>
<feature type="transmembrane region" description="Helical" evidence="1">
    <location>
        <begin position="31"/>
        <end position="51"/>
    </location>
</feature>
<evidence type="ECO:0000313" key="2">
    <source>
        <dbReference type="EMBL" id="SER52316.1"/>
    </source>
</evidence>
<feature type="transmembrane region" description="Helical" evidence="1">
    <location>
        <begin position="63"/>
        <end position="85"/>
    </location>
</feature>
<dbReference type="RefSeq" id="WP_143116224.1">
    <property type="nucleotide sequence ID" value="NZ_FOFR01000012.1"/>
</dbReference>
<keyword evidence="1" id="KW-1133">Transmembrane helix</keyword>
<reference evidence="3" key="1">
    <citation type="submission" date="2016-10" db="EMBL/GenBank/DDBJ databases">
        <authorList>
            <person name="Varghese N."/>
            <person name="Submissions S."/>
        </authorList>
    </citation>
    <scope>NUCLEOTIDE SEQUENCE [LARGE SCALE GENOMIC DNA]</scope>
    <source>
        <strain evidence="3">CGMCC 4.3525</strain>
    </source>
</reference>